<reference evidence="2 3" key="1">
    <citation type="journal article" date="2015" name="Nature">
        <title>rRNA introns, odd ribosomes, and small enigmatic genomes across a large radiation of phyla.</title>
        <authorList>
            <person name="Brown C.T."/>
            <person name="Hug L.A."/>
            <person name="Thomas B.C."/>
            <person name="Sharon I."/>
            <person name="Castelle C.J."/>
            <person name="Singh A."/>
            <person name="Wilkins M.J."/>
            <person name="Williams K.H."/>
            <person name="Banfield J.F."/>
        </authorList>
    </citation>
    <scope>NUCLEOTIDE SEQUENCE [LARGE SCALE GENOMIC DNA]</scope>
</reference>
<evidence type="ECO:0000313" key="2">
    <source>
        <dbReference type="EMBL" id="KKQ92475.1"/>
    </source>
</evidence>
<evidence type="ECO:0000256" key="1">
    <source>
        <dbReference type="SAM" id="Phobius"/>
    </source>
</evidence>
<keyword evidence="1" id="KW-0472">Membrane</keyword>
<organism evidence="2 3">
    <name type="scientific">Candidatus Woesebacteria bacterium GW2011_GWB1_39_10</name>
    <dbReference type="NCBI Taxonomy" id="1618572"/>
    <lineage>
        <taxon>Bacteria</taxon>
        <taxon>Candidatus Woeseibacteriota</taxon>
    </lineage>
</organism>
<dbReference type="EMBL" id="LBVU01000002">
    <property type="protein sequence ID" value="KKQ92475.1"/>
    <property type="molecule type" value="Genomic_DNA"/>
</dbReference>
<keyword evidence="1" id="KW-0812">Transmembrane</keyword>
<sequence length="224" mass="24622">MGLVNYKKTSSDTLIHIFFSICIVALAVGFLFLFGEVKKVKDSKIVTQDGAKTAVQQVNLNDIKDYVTQVIESVLKSQTPASTQTSTPIPVRVVSTTPFTKRTAYLNLNGTFTTKNTDWADIGGTDTPINLETEYGKDAYVDWDASINTSSSGSKVFVRLYDATNKIAVNGSELESNDTIGVRVASGRLYFWRGQNIYRVQIKSLNGADATFNGGRIKIVYKGY</sequence>
<dbReference type="Proteomes" id="UP000034774">
    <property type="component" value="Unassembled WGS sequence"/>
</dbReference>
<proteinExistence type="predicted"/>
<name>A0A0G0LWS6_9BACT</name>
<comment type="caution">
    <text evidence="2">The sequence shown here is derived from an EMBL/GenBank/DDBJ whole genome shotgun (WGS) entry which is preliminary data.</text>
</comment>
<dbReference type="AlphaFoldDB" id="A0A0G0LWS6"/>
<keyword evidence="1" id="KW-1133">Transmembrane helix</keyword>
<gene>
    <name evidence="2" type="ORF">UT17_C0002G0138</name>
</gene>
<accession>A0A0G0LWS6</accession>
<protein>
    <submittedName>
        <fullName evidence="2">Uncharacterized protein</fullName>
    </submittedName>
</protein>
<evidence type="ECO:0000313" key="3">
    <source>
        <dbReference type="Proteomes" id="UP000034774"/>
    </source>
</evidence>
<feature type="transmembrane region" description="Helical" evidence="1">
    <location>
        <begin position="14"/>
        <end position="34"/>
    </location>
</feature>